<protein>
    <submittedName>
        <fullName evidence="1">Uncharacterized protein</fullName>
    </submittedName>
</protein>
<evidence type="ECO:0000313" key="1">
    <source>
        <dbReference type="EMBL" id="USY17976.1"/>
    </source>
</evidence>
<accession>A0ABY5D2J5</accession>
<dbReference type="RefSeq" id="WP_254417466.1">
    <property type="nucleotide sequence ID" value="NZ_BAAAJB010000011.1"/>
</dbReference>
<gene>
    <name evidence="1" type="ORF">NE857_21920</name>
</gene>
<name>A0ABY5D2J5_9ACTN</name>
<evidence type="ECO:0000313" key="2">
    <source>
        <dbReference type="Proteomes" id="UP001055940"/>
    </source>
</evidence>
<sequence length="48" mass="5347">MVRVSGALLLLLAQLGALVLVVLRACWPSQSAHRTKLLQTLLRRRNIP</sequence>
<dbReference type="Proteomes" id="UP001055940">
    <property type="component" value="Chromosome"/>
</dbReference>
<dbReference type="EMBL" id="CP099837">
    <property type="protein sequence ID" value="USY17976.1"/>
    <property type="molecule type" value="Genomic_DNA"/>
</dbReference>
<keyword evidence="2" id="KW-1185">Reference proteome</keyword>
<reference evidence="1" key="1">
    <citation type="submission" date="2022-06" db="EMBL/GenBank/DDBJ databases">
        <authorList>
            <person name="Ping M."/>
        </authorList>
    </citation>
    <scope>NUCLEOTIDE SEQUENCE</scope>
    <source>
        <strain evidence="1">JCM11759T</strain>
    </source>
</reference>
<proteinExistence type="predicted"/>
<organism evidence="1 2">
    <name type="scientific">Nocardiopsis exhalans</name>
    <dbReference type="NCBI Taxonomy" id="163604"/>
    <lineage>
        <taxon>Bacteria</taxon>
        <taxon>Bacillati</taxon>
        <taxon>Actinomycetota</taxon>
        <taxon>Actinomycetes</taxon>
        <taxon>Streptosporangiales</taxon>
        <taxon>Nocardiopsidaceae</taxon>
        <taxon>Nocardiopsis</taxon>
    </lineage>
</organism>